<dbReference type="InterPro" id="IPR032366">
    <property type="entry name" value="DUF4871"/>
</dbReference>
<dbReference type="EMBL" id="ALPT02000120">
    <property type="protein sequence ID" value="KGA95619.1"/>
    <property type="molecule type" value="Genomic_DNA"/>
</dbReference>
<dbReference type="Proteomes" id="UP000297014">
    <property type="component" value="Unassembled WGS sequence"/>
</dbReference>
<organism evidence="2 4">
    <name type="scientific">Alkalihalobacillus alcalophilus ATCC 27647 = CGMCC 1.3604</name>
    <dbReference type="NCBI Taxonomy" id="1218173"/>
    <lineage>
        <taxon>Bacteria</taxon>
        <taxon>Bacillati</taxon>
        <taxon>Bacillota</taxon>
        <taxon>Bacilli</taxon>
        <taxon>Bacillales</taxon>
        <taxon>Bacillaceae</taxon>
        <taxon>Alkalihalobacillus</taxon>
    </lineage>
</organism>
<dbReference type="Proteomes" id="UP000002754">
    <property type="component" value="Unassembled WGS sequence"/>
</dbReference>
<feature type="signal peptide" evidence="1">
    <location>
        <begin position="1"/>
        <end position="22"/>
    </location>
</feature>
<evidence type="ECO:0000256" key="1">
    <source>
        <dbReference type="SAM" id="SignalP"/>
    </source>
</evidence>
<dbReference type="PROSITE" id="PS51257">
    <property type="entry name" value="PROKAR_LIPOPROTEIN"/>
    <property type="match status" value="1"/>
</dbReference>
<keyword evidence="4" id="KW-1185">Reference proteome</keyword>
<dbReference type="Gene3D" id="2.60.40.3830">
    <property type="match status" value="1"/>
</dbReference>
<dbReference type="EMBL" id="JALP01000090">
    <property type="protein sequence ID" value="THG91105.1"/>
    <property type="molecule type" value="Genomic_DNA"/>
</dbReference>
<reference evidence="3 5" key="2">
    <citation type="submission" date="2014-01" db="EMBL/GenBank/DDBJ databases">
        <title>Draft genome sequencing of Bacillus alcalophilus CGMCC 1.3604.</title>
        <authorList>
            <person name="Yang J."/>
            <person name="Diao L."/>
            <person name="Yang S."/>
        </authorList>
    </citation>
    <scope>NUCLEOTIDE SEQUENCE [LARGE SCALE GENOMIC DNA]</scope>
    <source>
        <strain evidence="3 5">CGMCC 1.3604</strain>
    </source>
</reference>
<protein>
    <recommendedName>
        <fullName evidence="6">DUF4871 domain-containing protein</fullName>
    </recommendedName>
</protein>
<dbReference type="eggNOG" id="ENOG5032USW">
    <property type="taxonomic scope" value="Bacteria"/>
</dbReference>
<proteinExistence type="predicted"/>
<dbReference type="AlphaFoldDB" id="A0A094WCW6"/>
<feature type="chain" id="PRO_5038290311" description="DUF4871 domain-containing protein" evidence="1">
    <location>
        <begin position="23"/>
        <end position="151"/>
    </location>
</feature>
<comment type="caution">
    <text evidence="2">The sequence shown here is derived from an EMBL/GenBank/DDBJ whole genome shotgun (WGS) entry which is preliminary data.</text>
</comment>
<keyword evidence="1" id="KW-0732">Signal</keyword>
<dbReference type="RefSeq" id="WP_003323801.1">
    <property type="nucleotide sequence ID" value="NZ_ALPT02000120.1"/>
</dbReference>
<name>A0A094WCW6_ALKAL</name>
<reference evidence="2 4" key="1">
    <citation type="journal article" date="2014" name="Genome Announc.">
        <title>Draft Genome Sequence of Bacillus alcalophilus AV1934, a Classic Alkaliphile Isolated from Human Feces in 1934.</title>
        <authorList>
            <person name="Attie O."/>
            <person name="Jayaprakash A."/>
            <person name="Shah H."/>
            <person name="Paulsen I.T."/>
            <person name="Morino M."/>
            <person name="Takahashi Y."/>
            <person name="Narumi I."/>
            <person name="Sachidanandam R."/>
            <person name="Satoh K."/>
            <person name="Ito M."/>
            <person name="Krulwich T.A."/>
        </authorList>
    </citation>
    <scope>NUCLEOTIDE SEQUENCE [LARGE SCALE GENOMIC DNA]</scope>
    <source>
        <strain evidence="2 4">AV1934</strain>
    </source>
</reference>
<gene>
    <name evidence="3" type="ORF">AJ85_06955</name>
    <name evidence="2" type="ORF">BALCAV_0221290</name>
</gene>
<evidence type="ECO:0008006" key="6">
    <source>
        <dbReference type="Google" id="ProtNLM"/>
    </source>
</evidence>
<sequence>MIKKSKFMFIIFVLLAAFSACSANDETIEEKTKDIEVSSIFNSGSYSMIGEEKKIGFIYDEYSTPFIAGEENKYMWHFWGENLEMKPLKVIGTNTETNQEVVVIEEGFLAGPNNEADAHMPSLMSLPTKGIWTLDAYIGEELFGTIVVKAR</sequence>
<evidence type="ECO:0000313" key="2">
    <source>
        <dbReference type="EMBL" id="KGA95619.1"/>
    </source>
</evidence>
<dbReference type="Pfam" id="PF16167">
    <property type="entry name" value="DUF4871"/>
    <property type="match status" value="1"/>
</dbReference>
<evidence type="ECO:0000313" key="3">
    <source>
        <dbReference type="EMBL" id="THG91105.1"/>
    </source>
</evidence>
<accession>A0A094WCW6</accession>
<evidence type="ECO:0000313" key="4">
    <source>
        <dbReference type="Proteomes" id="UP000002754"/>
    </source>
</evidence>
<evidence type="ECO:0000313" key="5">
    <source>
        <dbReference type="Proteomes" id="UP000297014"/>
    </source>
</evidence>